<organism evidence="3 4">
    <name type="scientific">Clostridium frigoris</name>
    <dbReference type="NCBI Taxonomy" id="205327"/>
    <lineage>
        <taxon>Bacteria</taxon>
        <taxon>Bacillati</taxon>
        <taxon>Bacillota</taxon>
        <taxon>Clostridia</taxon>
        <taxon>Eubacteriales</taxon>
        <taxon>Clostridiaceae</taxon>
        <taxon>Clostridium</taxon>
    </lineage>
</organism>
<protein>
    <submittedName>
        <fullName evidence="3">SHOCT domain-containing protein</fullName>
    </submittedName>
</protein>
<keyword evidence="1" id="KW-0472">Membrane</keyword>
<reference evidence="3 4" key="1">
    <citation type="submission" date="2021-06" db="EMBL/GenBank/DDBJ databases">
        <title>Clostridia strains as spoilage organisms.</title>
        <authorList>
            <person name="Wambui J."/>
            <person name="Stephan R."/>
            <person name="Stevens M.J.A."/>
        </authorList>
    </citation>
    <scope>NUCLEOTIDE SEQUENCE [LARGE SCALE GENOMIC DNA]</scope>
    <source>
        <strain evidence="3 4">DSM 14204</strain>
    </source>
</reference>
<feature type="transmembrane region" description="Helical" evidence="1">
    <location>
        <begin position="6"/>
        <end position="24"/>
    </location>
</feature>
<dbReference type="Pfam" id="PF09851">
    <property type="entry name" value="SHOCT"/>
    <property type="match status" value="1"/>
</dbReference>
<comment type="caution">
    <text evidence="3">The sequence shown here is derived from an EMBL/GenBank/DDBJ whole genome shotgun (WGS) entry which is preliminary data.</text>
</comment>
<gene>
    <name evidence="3" type="ORF">KPL37_11425</name>
</gene>
<evidence type="ECO:0000313" key="3">
    <source>
        <dbReference type="EMBL" id="MBU3160356.1"/>
    </source>
</evidence>
<keyword evidence="1" id="KW-0812">Transmembrane</keyword>
<keyword evidence="4" id="KW-1185">Reference proteome</keyword>
<sequence length="72" mass="8367">MMGGWFGMMIIPIIIIGIIVFMVYKPMQNNNGKDIGGRDNSMDILSERFARGEINEDEYNHKKDLILNYKKQ</sequence>
<evidence type="ECO:0000256" key="1">
    <source>
        <dbReference type="SAM" id="Phobius"/>
    </source>
</evidence>
<name>A0ABS6BTW0_9CLOT</name>
<dbReference type="Proteomes" id="UP000776252">
    <property type="component" value="Unassembled WGS sequence"/>
</dbReference>
<feature type="domain" description="SHOCT" evidence="2">
    <location>
        <begin position="42"/>
        <end position="67"/>
    </location>
</feature>
<dbReference type="InterPro" id="IPR018649">
    <property type="entry name" value="SHOCT"/>
</dbReference>
<evidence type="ECO:0000313" key="4">
    <source>
        <dbReference type="Proteomes" id="UP000776252"/>
    </source>
</evidence>
<dbReference type="EMBL" id="JAHLDV010000025">
    <property type="protein sequence ID" value="MBU3160356.1"/>
    <property type="molecule type" value="Genomic_DNA"/>
</dbReference>
<keyword evidence="1" id="KW-1133">Transmembrane helix</keyword>
<accession>A0ABS6BTW0</accession>
<proteinExistence type="predicted"/>
<evidence type="ECO:0000259" key="2">
    <source>
        <dbReference type="Pfam" id="PF09851"/>
    </source>
</evidence>